<keyword evidence="10" id="KW-1185">Reference proteome</keyword>
<protein>
    <recommendedName>
        <fullName evidence="7">Hydroxyacylglutathione hydrolase</fullName>
        <ecNumber evidence="7">3.1.2.6</ecNumber>
    </recommendedName>
    <alternativeName>
        <fullName evidence="7">Glyoxalase II</fullName>
        <shortName evidence="7">Glx II</shortName>
    </alternativeName>
</protein>
<dbReference type="Pfam" id="PF16123">
    <property type="entry name" value="HAGH_C"/>
    <property type="match status" value="1"/>
</dbReference>
<keyword evidence="6 7" id="KW-0862">Zinc</keyword>
<dbReference type="InterPro" id="IPR035680">
    <property type="entry name" value="Clx_II_MBL"/>
</dbReference>
<feature type="binding site" evidence="7">
    <location>
        <position position="58"/>
    </location>
    <ligand>
        <name>Zn(2+)</name>
        <dbReference type="ChEBI" id="CHEBI:29105"/>
        <label>1</label>
    </ligand>
</feature>
<dbReference type="PANTHER" id="PTHR43705:SF1">
    <property type="entry name" value="HYDROXYACYLGLUTATHIONE HYDROLASE GLOB"/>
    <property type="match status" value="1"/>
</dbReference>
<comment type="similarity">
    <text evidence="3 7">Belongs to the metallo-beta-lactamase superfamily. Glyoxalase II family.</text>
</comment>
<dbReference type="GO" id="GO:0004416">
    <property type="term" value="F:hydroxyacylglutathione hydrolase activity"/>
    <property type="evidence" value="ECO:0007669"/>
    <property type="project" value="UniProtKB-UniRule"/>
</dbReference>
<dbReference type="CDD" id="cd07723">
    <property type="entry name" value="hydroxyacylglutathione_hydrolase_MBL-fold"/>
    <property type="match status" value="1"/>
</dbReference>
<dbReference type="AlphaFoldDB" id="A0A840SKX3"/>
<comment type="function">
    <text evidence="7">Thiolesterase that catalyzes the hydrolysis of S-D-lactoyl-glutathione to form glutathione and D-lactic acid.</text>
</comment>
<evidence type="ECO:0000256" key="6">
    <source>
        <dbReference type="ARBA" id="ARBA00022833"/>
    </source>
</evidence>
<dbReference type="InterPro" id="IPR032282">
    <property type="entry name" value="HAGH_C"/>
</dbReference>
<accession>A0A840SKX3</accession>
<evidence type="ECO:0000256" key="1">
    <source>
        <dbReference type="ARBA" id="ARBA00001623"/>
    </source>
</evidence>
<dbReference type="PANTHER" id="PTHR43705">
    <property type="entry name" value="HYDROXYACYLGLUTATHIONE HYDROLASE"/>
    <property type="match status" value="1"/>
</dbReference>
<dbReference type="Proteomes" id="UP000549457">
    <property type="component" value="Unassembled WGS sequence"/>
</dbReference>
<feature type="binding site" evidence="7">
    <location>
        <position position="56"/>
    </location>
    <ligand>
        <name>Zn(2+)</name>
        <dbReference type="ChEBI" id="CHEBI:29105"/>
        <label>1</label>
    </ligand>
</feature>
<dbReference type="GO" id="GO:0019243">
    <property type="term" value="P:methylglyoxal catabolic process to D-lactate via S-lactoyl-glutathione"/>
    <property type="evidence" value="ECO:0007669"/>
    <property type="project" value="UniProtKB-UniRule"/>
</dbReference>
<gene>
    <name evidence="7" type="primary">gloB</name>
    <name evidence="9" type="ORF">HNP73_002533</name>
</gene>
<dbReference type="RefSeq" id="WP_184149673.1">
    <property type="nucleotide sequence ID" value="NZ_JACHFM010000002.1"/>
</dbReference>
<feature type="domain" description="Metallo-beta-lactamase" evidence="8">
    <location>
        <begin position="13"/>
        <end position="170"/>
    </location>
</feature>
<dbReference type="SMART" id="SM00849">
    <property type="entry name" value="Lactamase_B"/>
    <property type="match status" value="1"/>
</dbReference>
<dbReference type="Gene3D" id="3.60.15.10">
    <property type="entry name" value="Ribonuclease Z/Hydroxyacylglutathione hydrolase-like"/>
    <property type="match status" value="1"/>
</dbReference>
<evidence type="ECO:0000256" key="5">
    <source>
        <dbReference type="ARBA" id="ARBA00022801"/>
    </source>
</evidence>
<dbReference type="SUPFAM" id="SSF56281">
    <property type="entry name" value="Metallo-hydrolase/oxidoreductase"/>
    <property type="match status" value="1"/>
</dbReference>
<comment type="subunit">
    <text evidence="7">Monomer.</text>
</comment>
<feature type="binding site" evidence="7">
    <location>
        <position position="61"/>
    </location>
    <ligand>
        <name>Zn(2+)</name>
        <dbReference type="ChEBI" id="CHEBI:29105"/>
        <label>2</label>
    </ligand>
</feature>
<evidence type="ECO:0000313" key="9">
    <source>
        <dbReference type="EMBL" id="MBB5222597.1"/>
    </source>
</evidence>
<feature type="binding site" evidence="7">
    <location>
        <position position="113"/>
    </location>
    <ligand>
        <name>Zn(2+)</name>
        <dbReference type="ChEBI" id="CHEBI:29105"/>
        <label>1</label>
    </ligand>
</feature>
<evidence type="ECO:0000259" key="8">
    <source>
        <dbReference type="SMART" id="SM00849"/>
    </source>
</evidence>
<dbReference type="InterPro" id="IPR036866">
    <property type="entry name" value="RibonucZ/Hydroxyglut_hydro"/>
</dbReference>
<comment type="pathway">
    <text evidence="2 7">Secondary metabolite metabolism; methylglyoxal degradation; (R)-lactate from methylglyoxal: step 2/2.</text>
</comment>
<dbReference type="PIRSF" id="PIRSF005457">
    <property type="entry name" value="Glx"/>
    <property type="match status" value="1"/>
</dbReference>
<keyword evidence="5 7" id="KW-0378">Hydrolase</keyword>
<keyword evidence="4 7" id="KW-0479">Metal-binding</keyword>
<evidence type="ECO:0000256" key="7">
    <source>
        <dbReference type="HAMAP-Rule" id="MF_01374"/>
    </source>
</evidence>
<organism evidence="9 10">
    <name type="scientific">Amaricoccus macauensis</name>
    <dbReference type="NCBI Taxonomy" id="57001"/>
    <lineage>
        <taxon>Bacteria</taxon>
        <taxon>Pseudomonadati</taxon>
        <taxon>Pseudomonadota</taxon>
        <taxon>Alphaproteobacteria</taxon>
        <taxon>Rhodobacterales</taxon>
        <taxon>Paracoccaceae</taxon>
        <taxon>Amaricoccus</taxon>
    </lineage>
</organism>
<feature type="binding site" evidence="7">
    <location>
        <position position="170"/>
    </location>
    <ligand>
        <name>Zn(2+)</name>
        <dbReference type="ChEBI" id="CHEBI:29105"/>
        <label>2</label>
    </ligand>
</feature>
<dbReference type="InterPro" id="IPR001279">
    <property type="entry name" value="Metallo-B-lactamas"/>
</dbReference>
<evidence type="ECO:0000256" key="2">
    <source>
        <dbReference type="ARBA" id="ARBA00004963"/>
    </source>
</evidence>
<evidence type="ECO:0000256" key="3">
    <source>
        <dbReference type="ARBA" id="ARBA00006759"/>
    </source>
</evidence>
<dbReference type="HAMAP" id="MF_01374">
    <property type="entry name" value="Glyoxalase_2"/>
    <property type="match status" value="1"/>
</dbReference>
<dbReference type="InterPro" id="IPR017782">
    <property type="entry name" value="Hydroxyacylglutathione_Hdrlase"/>
</dbReference>
<dbReference type="Pfam" id="PF00753">
    <property type="entry name" value="Lactamase_B"/>
    <property type="match status" value="1"/>
</dbReference>
<evidence type="ECO:0000256" key="4">
    <source>
        <dbReference type="ARBA" id="ARBA00022723"/>
    </source>
</evidence>
<dbReference type="NCBIfam" id="TIGR03413">
    <property type="entry name" value="GSH_gloB"/>
    <property type="match status" value="1"/>
</dbReference>
<comment type="catalytic activity">
    <reaction evidence="1 7">
        <text>an S-(2-hydroxyacyl)glutathione + H2O = a 2-hydroxy carboxylate + glutathione + H(+)</text>
        <dbReference type="Rhea" id="RHEA:21864"/>
        <dbReference type="ChEBI" id="CHEBI:15377"/>
        <dbReference type="ChEBI" id="CHEBI:15378"/>
        <dbReference type="ChEBI" id="CHEBI:57925"/>
        <dbReference type="ChEBI" id="CHEBI:58896"/>
        <dbReference type="ChEBI" id="CHEBI:71261"/>
        <dbReference type="EC" id="3.1.2.6"/>
    </reaction>
</comment>
<comment type="caution">
    <text evidence="9">The sequence shown here is derived from an EMBL/GenBank/DDBJ whole genome shotgun (WGS) entry which is preliminary data.</text>
</comment>
<sequence length="254" mass="27095">MPLEVVIVPCRTDNYAYLLRDEASGKVGLVDAPEAGPIIAALKERGWRLDLILLTHHHDDHVAGVPELRAAFGPEVVGPAAEARMPPLDRGVKEGEHVALGESVAEVLEVPGHTLGHIAYYFATAEALFSADSLMVMGCGRVFEGTLPQMWESLGKMAALPDATMVYSGHEYAESNVRFALSVDGANPALDARAAEIAALRGKGTPTVPASLGLERATNPFLRVADTGFKENLGLSGSPDAQVFAEVRRRKDAF</sequence>
<dbReference type="EMBL" id="JACHFM010000002">
    <property type="protein sequence ID" value="MBB5222597.1"/>
    <property type="molecule type" value="Genomic_DNA"/>
</dbReference>
<proteinExistence type="inferred from homology"/>
<dbReference type="InterPro" id="IPR050110">
    <property type="entry name" value="Glyoxalase_II_hydrolase"/>
</dbReference>
<evidence type="ECO:0000313" key="10">
    <source>
        <dbReference type="Proteomes" id="UP000549457"/>
    </source>
</evidence>
<name>A0A840SKX3_9RHOB</name>
<reference evidence="9 10" key="1">
    <citation type="submission" date="2020-08" db="EMBL/GenBank/DDBJ databases">
        <title>Genomic Encyclopedia of Type Strains, Phase IV (KMG-IV): sequencing the most valuable type-strain genomes for metagenomic binning, comparative biology and taxonomic classification.</title>
        <authorList>
            <person name="Goeker M."/>
        </authorList>
    </citation>
    <scope>NUCLEOTIDE SEQUENCE [LARGE SCALE GENOMIC DNA]</scope>
    <source>
        <strain evidence="9 10">DSM 101730</strain>
    </source>
</reference>
<comment type="cofactor">
    <cofactor evidence="7">
        <name>Zn(2+)</name>
        <dbReference type="ChEBI" id="CHEBI:29105"/>
    </cofactor>
    <text evidence="7">Binds 2 Zn(2+) ions per subunit.</text>
</comment>
<feature type="binding site" evidence="7">
    <location>
        <position position="60"/>
    </location>
    <ligand>
        <name>Zn(2+)</name>
        <dbReference type="ChEBI" id="CHEBI:29105"/>
        <label>2</label>
    </ligand>
</feature>
<dbReference type="UniPathway" id="UPA00619">
    <property type="reaction ID" value="UER00676"/>
</dbReference>
<feature type="binding site" evidence="7">
    <location>
        <position position="132"/>
    </location>
    <ligand>
        <name>Zn(2+)</name>
        <dbReference type="ChEBI" id="CHEBI:29105"/>
        <label>1</label>
    </ligand>
</feature>
<dbReference type="GO" id="GO:0046872">
    <property type="term" value="F:metal ion binding"/>
    <property type="evidence" value="ECO:0007669"/>
    <property type="project" value="UniProtKB-KW"/>
</dbReference>
<feature type="binding site" evidence="7">
    <location>
        <position position="132"/>
    </location>
    <ligand>
        <name>Zn(2+)</name>
        <dbReference type="ChEBI" id="CHEBI:29105"/>
        <label>2</label>
    </ligand>
</feature>
<dbReference type="EC" id="3.1.2.6" evidence="7"/>